<gene>
    <name evidence="1" type="ORF">LPLAT_LOCUS14012</name>
</gene>
<organism evidence="1 2">
    <name type="scientific">Lasius platythorax</name>
    <dbReference type="NCBI Taxonomy" id="488582"/>
    <lineage>
        <taxon>Eukaryota</taxon>
        <taxon>Metazoa</taxon>
        <taxon>Ecdysozoa</taxon>
        <taxon>Arthropoda</taxon>
        <taxon>Hexapoda</taxon>
        <taxon>Insecta</taxon>
        <taxon>Pterygota</taxon>
        <taxon>Neoptera</taxon>
        <taxon>Endopterygota</taxon>
        <taxon>Hymenoptera</taxon>
        <taxon>Apocrita</taxon>
        <taxon>Aculeata</taxon>
        <taxon>Formicoidea</taxon>
        <taxon>Formicidae</taxon>
        <taxon>Formicinae</taxon>
        <taxon>Lasius</taxon>
        <taxon>Lasius</taxon>
    </lineage>
</organism>
<reference evidence="1" key="1">
    <citation type="submission" date="2024-04" db="EMBL/GenBank/DDBJ databases">
        <authorList>
            <consortium name="Molecular Ecology Group"/>
        </authorList>
    </citation>
    <scope>NUCLEOTIDE SEQUENCE</scope>
</reference>
<keyword evidence="2" id="KW-1185">Reference proteome</keyword>
<sequence length="73" mass="8097">MTGHDILDLYTRCRTQVSRISVFLRLWEESLLCGTSTNREIKDLAGLSRVSLSSTTLQQGVVELGSSDPPDWG</sequence>
<dbReference type="Proteomes" id="UP001497644">
    <property type="component" value="Chromosome 9"/>
</dbReference>
<proteinExistence type="predicted"/>
<accession>A0AAV2P8E7</accession>
<dbReference type="AlphaFoldDB" id="A0AAV2P8E7"/>
<evidence type="ECO:0000313" key="2">
    <source>
        <dbReference type="Proteomes" id="UP001497644"/>
    </source>
</evidence>
<protein>
    <submittedName>
        <fullName evidence="1">Uncharacterized protein</fullName>
    </submittedName>
</protein>
<name>A0AAV2P8E7_9HYME</name>
<dbReference type="EMBL" id="OZ034832">
    <property type="protein sequence ID" value="CAL1689007.1"/>
    <property type="molecule type" value="Genomic_DNA"/>
</dbReference>
<evidence type="ECO:0000313" key="1">
    <source>
        <dbReference type="EMBL" id="CAL1689007.1"/>
    </source>
</evidence>